<accession>A0A5N5KWR1</accession>
<name>A0A5N5KWR1_9ROSI</name>
<evidence type="ECO:0000259" key="1">
    <source>
        <dbReference type="Pfam" id="PF14244"/>
    </source>
</evidence>
<proteinExistence type="predicted"/>
<gene>
    <name evidence="2" type="ORF">DKX38_017647</name>
</gene>
<organism evidence="2 3">
    <name type="scientific">Salix brachista</name>
    <dbReference type="NCBI Taxonomy" id="2182728"/>
    <lineage>
        <taxon>Eukaryota</taxon>
        <taxon>Viridiplantae</taxon>
        <taxon>Streptophyta</taxon>
        <taxon>Embryophyta</taxon>
        <taxon>Tracheophyta</taxon>
        <taxon>Spermatophyta</taxon>
        <taxon>Magnoliopsida</taxon>
        <taxon>eudicotyledons</taxon>
        <taxon>Gunneridae</taxon>
        <taxon>Pentapetalae</taxon>
        <taxon>rosids</taxon>
        <taxon>fabids</taxon>
        <taxon>Malpighiales</taxon>
        <taxon>Salicaceae</taxon>
        <taxon>Saliceae</taxon>
        <taxon>Salix</taxon>
    </lineage>
</organism>
<dbReference type="Pfam" id="PF14244">
    <property type="entry name" value="Retrotran_gag_3"/>
    <property type="match status" value="1"/>
</dbReference>
<dbReference type="AlphaFoldDB" id="A0A5N5KWR1"/>
<sequence>MAETMTSAAPIFVQPKTSNFNIGVVLDVNNYDLWAPLIEKHVTGRRKIGYLHGSVKAPEEDDLKHFVSARIDDLYLSFFEELYEIFQELDHYNTIAMICEKDVKIYQELQEQHRVYIFLGGLDDEFEQIHGEILCKDPLLGLQTSSAYVPEKGWDKTRDPCHGKPWASITKLKNSYKYGKEEPNLVAEHANDNHSITLIKAFGHEDIALPNEVHNKKYNDKLALESPPGIGEEPMASKWTEALDNIQSETIHDQLINDHTGQE</sequence>
<reference evidence="3" key="1">
    <citation type="journal article" date="2019" name="Gigascience">
        <title>De novo genome assembly of the endangered Acer yangbiense, a plant species with extremely small populations endemic to Yunnan Province, China.</title>
        <authorList>
            <person name="Yang J."/>
            <person name="Wariss H.M."/>
            <person name="Tao L."/>
            <person name="Zhang R."/>
            <person name="Yun Q."/>
            <person name="Hollingsworth P."/>
            <person name="Dao Z."/>
            <person name="Luo G."/>
            <person name="Guo H."/>
            <person name="Ma Y."/>
            <person name="Sun W."/>
        </authorList>
    </citation>
    <scope>NUCLEOTIDE SEQUENCE [LARGE SCALE GENOMIC DNA]</scope>
    <source>
        <strain evidence="3">cv. br00</strain>
    </source>
</reference>
<dbReference type="InterPro" id="IPR029472">
    <property type="entry name" value="Copia-like_N"/>
</dbReference>
<evidence type="ECO:0000313" key="3">
    <source>
        <dbReference type="Proteomes" id="UP000326939"/>
    </source>
</evidence>
<dbReference type="Proteomes" id="UP000326939">
    <property type="component" value="Chromosome 11"/>
</dbReference>
<evidence type="ECO:0000313" key="2">
    <source>
        <dbReference type="EMBL" id="KAB5534561.1"/>
    </source>
</evidence>
<feature type="domain" description="Retrotransposon Copia-like N-terminal" evidence="1">
    <location>
        <begin position="22"/>
        <end position="59"/>
    </location>
</feature>
<protein>
    <recommendedName>
        <fullName evidence="1">Retrotransposon Copia-like N-terminal domain-containing protein</fullName>
    </recommendedName>
</protein>
<comment type="caution">
    <text evidence="2">The sequence shown here is derived from an EMBL/GenBank/DDBJ whole genome shotgun (WGS) entry which is preliminary data.</text>
</comment>
<dbReference type="EMBL" id="VDCV01000011">
    <property type="protein sequence ID" value="KAB5534561.1"/>
    <property type="molecule type" value="Genomic_DNA"/>
</dbReference>
<keyword evidence="3" id="KW-1185">Reference proteome</keyword>